<evidence type="ECO:0000256" key="1">
    <source>
        <dbReference type="SAM" id="MobiDB-lite"/>
    </source>
</evidence>
<proteinExistence type="predicted"/>
<dbReference type="AlphaFoldDB" id="A0A3S1AG26"/>
<feature type="compositionally biased region" description="Polar residues" evidence="1">
    <location>
        <begin position="344"/>
        <end position="357"/>
    </location>
</feature>
<organism evidence="3 4">
    <name type="scientific">Elysia chlorotica</name>
    <name type="common">Eastern emerald elysia</name>
    <name type="synonym">Sea slug</name>
    <dbReference type="NCBI Taxonomy" id="188477"/>
    <lineage>
        <taxon>Eukaryota</taxon>
        <taxon>Metazoa</taxon>
        <taxon>Spiralia</taxon>
        <taxon>Lophotrochozoa</taxon>
        <taxon>Mollusca</taxon>
        <taxon>Gastropoda</taxon>
        <taxon>Heterobranchia</taxon>
        <taxon>Euthyneura</taxon>
        <taxon>Panpulmonata</taxon>
        <taxon>Sacoglossa</taxon>
        <taxon>Placobranchoidea</taxon>
        <taxon>Plakobranchidae</taxon>
        <taxon>Elysia</taxon>
    </lineage>
</organism>
<keyword evidence="2" id="KW-0732">Signal</keyword>
<gene>
    <name evidence="3" type="ORF">EGW08_001290</name>
</gene>
<dbReference type="Proteomes" id="UP000271974">
    <property type="component" value="Unassembled WGS sequence"/>
</dbReference>
<dbReference type="EMBL" id="RQTK01000021">
    <property type="protein sequence ID" value="RUS90986.1"/>
    <property type="molecule type" value="Genomic_DNA"/>
</dbReference>
<feature type="chain" id="PRO_5018662919" evidence="2">
    <location>
        <begin position="25"/>
        <end position="557"/>
    </location>
</feature>
<accession>A0A3S1AG26</accession>
<feature type="compositionally biased region" description="Low complexity" evidence="1">
    <location>
        <begin position="277"/>
        <end position="292"/>
    </location>
</feature>
<feature type="compositionally biased region" description="Basic and acidic residues" evidence="1">
    <location>
        <begin position="325"/>
        <end position="343"/>
    </location>
</feature>
<feature type="compositionally biased region" description="Polar residues" evidence="1">
    <location>
        <begin position="370"/>
        <end position="393"/>
    </location>
</feature>
<protein>
    <submittedName>
        <fullName evidence="3">Uncharacterized protein</fullName>
    </submittedName>
</protein>
<comment type="caution">
    <text evidence="3">The sequence shown here is derived from an EMBL/GenBank/DDBJ whole genome shotgun (WGS) entry which is preliminary data.</text>
</comment>
<evidence type="ECO:0000313" key="3">
    <source>
        <dbReference type="EMBL" id="RUS90986.1"/>
    </source>
</evidence>
<feature type="signal peptide" evidence="2">
    <location>
        <begin position="1"/>
        <end position="24"/>
    </location>
</feature>
<sequence length="557" mass="61278">MSSLGLSAMTKAMWISVFVLLTNAVPLQRINTHVLPSLEHAKTPALTPMEHSKPHENFLVQDANRIKTGSEQRANVPPTIKYQKTERHDALIKKSESIPAAVEAKAKQYNNALKDNSLVREVAIEEDVVKMIRGIVHSSLSFNSDGISKQKRNTNYDNEINNNNAEATSLSEYLGPGFVDLKTRGENQIHEYGKSEAMRRSKRGVDTGNVDVKKTDKATADVHEITPIKKEVIVNASENQNQRISYGEGQANIIAAGPSLTKAQMVLTTPKDKILPTDSHFSATSSSSSVHASKTDTNEFSSTSDTDDTTVGRKGYTTASSLPETTEHSTGENTTDHTPENTAKHTSGNTATKTQENAAKHTIGPIAANTPDNTAAHTPENTPGSPNDNTTPKSAASLLQQNIVELPASPYADKSSLRKYMSCEHVPSFYSPRWLWMVTDCPDFWTDDSVRERCRSYSESHSMSLLELLVSLPVQDSRGTVYANEFCAKCQGLDSPKPWKAQVDCKASNFMPEIPNTKNEFPDFNRQLSNFFAGPDCETKIQPAVPMNNPNCQVRYC</sequence>
<feature type="region of interest" description="Disordered" evidence="1">
    <location>
        <begin position="274"/>
        <end position="393"/>
    </location>
</feature>
<dbReference type="OrthoDB" id="10619863at2759"/>
<keyword evidence="4" id="KW-1185">Reference proteome</keyword>
<evidence type="ECO:0000256" key="2">
    <source>
        <dbReference type="SAM" id="SignalP"/>
    </source>
</evidence>
<reference evidence="3 4" key="1">
    <citation type="submission" date="2019-01" db="EMBL/GenBank/DDBJ databases">
        <title>A draft genome assembly of the solar-powered sea slug Elysia chlorotica.</title>
        <authorList>
            <person name="Cai H."/>
            <person name="Li Q."/>
            <person name="Fang X."/>
            <person name="Li J."/>
            <person name="Curtis N.E."/>
            <person name="Altenburger A."/>
            <person name="Shibata T."/>
            <person name="Feng M."/>
            <person name="Maeda T."/>
            <person name="Schwartz J.A."/>
            <person name="Shigenobu S."/>
            <person name="Lundholm N."/>
            <person name="Nishiyama T."/>
            <person name="Yang H."/>
            <person name="Hasebe M."/>
            <person name="Li S."/>
            <person name="Pierce S.K."/>
            <person name="Wang J."/>
        </authorList>
    </citation>
    <scope>NUCLEOTIDE SEQUENCE [LARGE SCALE GENOMIC DNA]</scope>
    <source>
        <strain evidence="3">EC2010</strain>
        <tissue evidence="3">Whole organism of an adult</tissue>
    </source>
</reference>
<name>A0A3S1AG26_ELYCH</name>
<evidence type="ECO:0000313" key="4">
    <source>
        <dbReference type="Proteomes" id="UP000271974"/>
    </source>
</evidence>